<evidence type="ECO:0000313" key="2">
    <source>
        <dbReference type="Proteomes" id="UP000199427"/>
    </source>
</evidence>
<dbReference type="Proteomes" id="UP000199427">
    <property type="component" value="Unassembled WGS sequence"/>
</dbReference>
<dbReference type="AlphaFoldDB" id="A0A1H9GF08"/>
<reference evidence="1 2" key="1">
    <citation type="submission" date="2016-10" db="EMBL/GenBank/DDBJ databases">
        <authorList>
            <person name="de Groot N.N."/>
        </authorList>
    </citation>
    <scope>NUCLEOTIDE SEQUENCE [LARGE SCALE GENOMIC DNA]</scope>
    <source>
        <strain evidence="1 2">DSM 21633</strain>
    </source>
</reference>
<sequence>MLLALLTACRVNPFKSEGEHKYFSSKEKAIEHYIEDNDVRGSVEVITTKKEETILVTQFRDNTYFVGELKEDDGEFFTAKLSANVHMERGGAWELNSMNGNEYTIFFKKENEPNYKQLSNDEYFVSFVEGHAFDEHSSNHNNPITDIENVKE</sequence>
<accession>A0A1H9GF08</accession>
<organism evidence="1 2">
    <name type="scientific">Piscibacillus halophilus</name>
    <dbReference type="NCBI Taxonomy" id="571933"/>
    <lineage>
        <taxon>Bacteria</taxon>
        <taxon>Bacillati</taxon>
        <taxon>Bacillota</taxon>
        <taxon>Bacilli</taxon>
        <taxon>Bacillales</taxon>
        <taxon>Bacillaceae</taxon>
        <taxon>Piscibacillus</taxon>
    </lineage>
</organism>
<gene>
    <name evidence="1" type="ORF">SAMN05216362_11523</name>
</gene>
<protein>
    <submittedName>
        <fullName evidence="1">Uncharacterized protein</fullName>
    </submittedName>
</protein>
<dbReference type="STRING" id="571933.SAMN05216362_11523"/>
<dbReference type="RefSeq" id="WP_175615544.1">
    <property type="nucleotide sequence ID" value="NZ_CAESCL010000052.1"/>
</dbReference>
<keyword evidence="2" id="KW-1185">Reference proteome</keyword>
<proteinExistence type="predicted"/>
<dbReference type="EMBL" id="FOES01000015">
    <property type="protein sequence ID" value="SEQ48700.1"/>
    <property type="molecule type" value="Genomic_DNA"/>
</dbReference>
<name>A0A1H9GF08_9BACI</name>
<evidence type="ECO:0000313" key="1">
    <source>
        <dbReference type="EMBL" id="SEQ48700.1"/>
    </source>
</evidence>